<evidence type="ECO:0000313" key="2">
    <source>
        <dbReference type="Proteomes" id="UP000004217"/>
    </source>
</evidence>
<dbReference type="EMBL" id="AGBF01000101">
    <property type="protein sequence ID" value="EGX57243.1"/>
    <property type="molecule type" value="Genomic_DNA"/>
</dbReference>
<keyword evidence="2" id="KW-1185">Reference proteome</keyword>
<organism evidence="1 2">
    <name type="scientific">Streptomyces zinciresistens K42</name>
    <dbReference type="NCBI Taxonomy" id="700597"/>
    <lineage>
        <taxon>Bacteria</taxon>
        <taxon>Bacillati</taxon>
        <taxon>Actinomycetota</taxon>
        <taxon>Actinomycetes</taxon>
        <taxon>Kitasatosporales</taxon>
        <taxon>Streptomycetaceae</taxon>
        <taxon>Streptomyces</taxon>
    </lineage>
</organism>
<dbReference type="RefSeq" id="WP_007499428.1">
    <property type="nucleotide sequence ID" value="NZ_AGBF01000101.1"/>
</dbReference>
<dbReference type="AlphaFoldDB" id="G2GGZ5"/>
<dbReference type="PATRIC" id="fig|700597.3.peg.4695"/>
<reference evidence="1 2" key="1">
    <citation type="submission" date="2011-08" db="EMBL/GenBank/DDBJ databases">
        <authorList>
            <person name="Lin Y."/>
            <person name="Hao X."/>
            <person name="Johnstone L."/>
            <person name="Miller S.J."/>
            <person name="Wei G."/>
            <person name="Rensing C."/>
        </authorList>
    </citation>
    <scope>NUCLEOTIDE SEQUENCE [LARGE SCALE GENOMIC DNA]</scope>
    <source>
        <strain evidence="1 2">K42</strain>
    </source>
</reference>
<proteinExistence type="predicted"/>
<evidence type="ECO:0000313" key="1">
    <source>
        <dbReference type="EMBL" id="EGX57243.1"/>
    </source>
</evidence>
<protein>
    <submittedName>
        <fullName evidence="1">Uncharacterized protein</fullName>
    </submittedName>
</protein>
<gene>
    <name evidence="1" type="ORF">SZN_23896</name>
</gene>
<accession>G2GGZ5</accession>
<comment type="caution">
    <text evidence="1">The sequence shown here is derived from an EMBL/GenBank/DDBJ whole genome shotgun (WGS) entry which is preliminary data.</text>
</comment>
<name>G2GGZ5_9ACTN</name>
<sequence length="86" mass="8686">MSATAHAPRATGPARPPGQRLLGGVPQGFAVSVGAFGLLCALRALIPPLRVAPRPVVAHARPDAPGGCFRAPVAVPHWCAGPRPGD</sequence>
<dbReference type="Proteomes" id="UP000004217">
    <property type="component" value="Unassembled WGS sequence"/>
</dbReference>